<comment type="caution">
    <text evidence="1">The sequence shown here is derived from an EMBL/GenBank/DDBJ whole genome shotgun (WGS) entry which is preliminary data.</text>
</comment>
<sequence>QTYEVSLAAYGAGRSNFLTVIDNWRRLLDFELTLHREVAELETAFSQLQREVGLQLVRDEVTSKVQGQGEQP</sequence>
<feature type="non-terminal residue" evidence="1">
    <location>
        <position position="1"/>
    </location>
</feature>
<proteinExistence type="predicted"/>
<reference evidence="1" key="1">
    <citation type="journal article" date="2014" name="Front. Microbiol.">
        <title>High frequency of phylogenetically diverse reductive dehalogenase-homologous genes in deep subseafloor sedimentary metagenomes.</title>
        <authorList>
            <person name="Kawai M."/>
            <person name="Futagami T."/>
            <person name="Toyoda A."/>
            <person name="Takaki Y."/>
            <person name="Nishi S."/>
            <person name="Hori S."/>
            <person name="Arai W."/>
            <person name="Tsubouchi T."/>
            <person name="Morono Y."/>
            <person name="Uchiyama I."/>
            <person name="Ito T."/>
            <person name="Fujiyama A."/>
            <person name="Inagaki F."/>
            <person name="Takami H."/>
        </authorList>
    </citation>
    <scope>NUCLEOTIDE SEQUENCE</scope>
    <source>
        <strain evidence="1">Expedition CK06-06</strain>
    </source>
</reference>
<accession>X0VNY9</accession>
<dbReference type="Gene3D" id="1.20.1600.10">
    <property type="entry name" value="Outer membrane efflux proteins (OEP)"/>
    <property type="match status" value="1"/>
</dbReference>
<protein>
    <recommendedName>
        <fullName evidence="2">Outer membrane efflux protein</fullName>
    </recommendedName>
</protein>
<dbReference type="SUPFAM" id="SSF56954">
    <property type="entry name" value="Outer membrane efflux proteins (OEP)"/>
    <property type="match status" value="1"/>
</dbReference>
<evidence type="ECO:0000313" key="1">
    <source>
        <dbReference type="EMBL" id="GAG20089.1"/>
    </source>
</evidence>
<organism evidence="1">
    <name type="scientific">marine sediment metagenome</name>
    <dbReference type="NCBI Taxonomy" id="412755"/>
    <lineage>
        <taxon>unclassified sequences</taxon>
        <taxon>metagenomes</taxon>
        <taxon>ecological metagenomes</taxon>
    </lineage>
</organism>
<name>X0VNY9_9ZZZZ</name>
<evidence type="ECO:0008006" key="2">
    <source>
        <dbReference type="Google" id="ProtNLM"/>
    </source>
</evidence>
<dbReference type="AlphaFoldDB" id="X0VNY9"/>
<dbReference type="EMBL" id="BARS01032928">
    <property type="protein sequence ID" value="GAG20089.1"/>
    <property type="molecule type" value="Genomic_DNA"/>
</dbReference>
<gene>
    <name evidence="1" type="ORF">S01H1_51052</name>
</gene>